<dbReference type="Gramene" id="ERN00790">
    <property type="protein sequence ID" value="ERN00790"/>
    <property type="gene ID" value="AMTR_s00217p00014060"/>
</dbReference>
<dbReference type="HOGENOM" id="CLU_1940985_0_0_1"/>
<proteinExistence type="predicted"/>
<evidence type="ECO:0000313" key="2">
    <source>
        <dbReference type="Proteomes" id="UP000017836"/>
    </source>
</evidence>
<protein>
    <submittedName>
        <fullName evidence="1">Uncharacterized protein</fullName>
    </submittedName>
</protein>
<keyword evidence="2" id="KW-1185">Reference proteome</keyword>
<accession>W1P1G2</accession>
<evidence type="ECO:0000313" key="1">
    <source>
        <dbReference type="EMBL" id="ERN00790.1"/>
    </source>
</evidence>
<gene>
    <name evidence="1" type="ORF">AMTR_s00217p00014060</name>
</gene>
<dbReference type="Proteomes" id="UP000017836">
    <property type="component" value="Unassembled WGS sequence"/>
</dbReference>
<name>W1P1G2_AMBTC</name>
<organism evidence="1 2">
    <name type="scientific">Amborella trichopoda</name>
    <dbReference type="NCBI Taxonomy" id="13333"/>
    <lineage>
        <taxon>Eukaryota</taxon>
        <taxon>Viridiplantae</taxon>
        <taxon>Streptophyta</taxon>
        <taxon>Embryophyta</taxon>
        <taxon>Tracheophyta</taxon>
        <taxon>Spermatophyta</taxon>
        <taxon>Magnoliopsida</taxon>
        <taxon>Amborellales</taxon>
        <taxon>Amborellaceae</taxon>
        <taxon>Amborella</taxon>
    </lineage>
</organism>
<reference evidence="2" key="1">
    <citation type="journal article" date="2013" name="Science">
        <title>The Amborella genome and the evolution of flowering plants.</title>
        <authorList>
            <consortium name="Amborella Genome Project"/>
        </authorList>
    </citation>
    <scope>NUCLEOTIDE SEQUENCE [LARGE SCALE GENOMIC DNA]</scope>
</reference>
<sequence length="130" mass="14873">MKLVGVRGAEETSRNLPPHLCLTAPSFCDGIFQSLIKGKSLCNRKPRSYNIVEPNFSNAFPTSFFIHFITIHFSLTFLDEQLDIQVRLPRTEYVSLSRTELNALTKLINLLTRETRSGRGGRYEKQMHVT</sequence>
<dbReference type="AlphaFoldDB" id="W1P1G2"/>
<dbReference type="EMBL" id="KI394806">
    <property type="protein sequence ID" value="ERN00790.1"/>
    <property type="molecule type" value="Genomic_DNA"/>
</dbReference>